<proteinExistence type="predicted"/>
<dbReference type="Pfam" id="PF02720">
    <property type="entry name" value="DUF222"/>
    <property type="match status" value="1"/>
</dbReference>
<dbReference type="GO" id="GO:0004519">
    <property type="term" value="F:endonuclease activity"/>
    <property type="evidence" value="ECO:0007669"/>
    <property type="project" value="UniProtKB-KW"/>
</dbReference>
<dbReference type="OrthoDB" id="581465at2"/>
<gene>
    <name evidence="3" type="ORF">E1293_02785</name>
</gene>
<evidence type="ECO:0000313" key="4">
    <source>
        <dbReference type="Proteomes" id="UP000295578"/>
    </source>
</evidence>
<dbReference type="InterPro" id="IPR003615">
    <property type="entry name" value="HNH_nuc"/>
</dbReference>
<dbReference type="SMART" id="SM00507">
    <property type="entry name" value="HNHc"/>
    <property type="match status" value="1"/>
</dbReference>
<organism evidence="3 4">
    <name type="scientific">Actinomadura darangshiensis</name>
    <dbReference type="NCBI Taxonomy" id="705336"/>
    <lineage>
        <taxon>Bacteria</taxon>
        <taxon>Bacillati</taxon>
        <taxon>Actinomycetota</taxon>
        <taxon>Actinomycetes</taxon>
        <taxon>Streptosporangiales</taxon>
        <taxon>Thermomonosporaceae</taxon>
        <taxon>Actinomadura</taxon>
    </lineage>
</organism>
<dbReference type="EMBL" id="SMKY01000006">
    <property type="protein sequence ID" value="TDD91110.1"/>
    <property type="molecule type" value="Genomic_DNA"/>
</dbReference>
<evidence type="ECO:0000259" key="2">
    <source>
        <dbReference type="SMART" id="SM00507"/>
    </source>
</evidence>
<dbReference type="InterPro" id="IPR003870">
    <property type="entry name" value="DUF222"/>
</dbReference>
<dbReference type="AlphaFoldDB" id="A0A4R5C040"/>
<accession>A0A4R5C040</accession>
<name>A0A4R5C040_9ACTN</name>
<protein>
    <submittedName>
        <fullName evidence="3">HNH endonuclease</fullName>
    </submittedName>
</protein>
<comment type="caution">
    <text evidence="3">The sequence shown here is derived from an EMBL/GenBank/DDBJ whole genome shotgun (WGS) entry which is preliminary data.</text>
</comment>
<reference evidence="3 4" key="1">
    <citation type="submission" date="2019-03" db="EMBL/GenBank/DDBJ databases">
        <title>Draft genome sequences of novel Actinobacteria.</title>
        <authorList>
            <person name="Sahin N."/>
            <person name="Ay H."/>
            <person name="Saygin H."/>
        </authorList>
    </citation>
    <scope>NUCLEOTIDE SEQUENCE [LARGE SCALE GENOMIC DNA]</scope>
    <source>
        <strain evidence="3 4">DSM 45941</strain>
    </source>
</reference>
<evidence type="ECO:0000313" key="3">
    <source>
        <dbReference type="EMBL" id="TDD91110.1"/>
    </source>
</evidence>
<evidence type="ECO:0000256" key="1">
    <source>
        <dbReference type="SAM" id="MobiDB-lite"/>
    </source>
</evidence>
<dbReference type="CDD" id="cd00085">
    <property type="entry name" value="HNHc"/>
    <property type="match status" value="1"/>
</dbReference>
<dbReference type="Proteomes" id="UP000295578">
    <property type="component" value="Unassembled WGS sequence"/>
</dbReference>
<dbReference type="RefSeq" id="WP_132193436.1">
    <property type="nucleotide sequence ID" value="NZ_SMKY01000006.1"/>
</dbReference>
<feature type="domain" description="HNH nuclease" evidence="2">
    <location>
        <begin position="317"/>
        <end position="370"/>
    </location>
</feature>
<feature type="region of interest" description="Disordered" evidence="1">
    <location>
        <begin position="394"/>
        <end position="417"/>
    </location>
</feature>
<keyword evidence="4" id="KW-1185">Reference proteome</keyword>
<sequence>MSSVRVDLDEASTMELVHGASAIAAELARRPAPESAAACMELTETLAVAGDMTEAALSGLIDVVDRNREVQRWGFPSTRSWLRTRLGMRESRAKERLNLARQRDRLPQVTTRWTTGELSLGHAATIADAVTRLDDDDCTAAEHILLDMVDQDFSAGKVAAFGRRIRDVIAERDGREREPDESKRGYERSWVDSTRSLDGGCYIKGWLNAEDAAIWDGTLAPLAKPAGVDDNRDLPERTAAALTSVLSGGHRATKVTVICDLDALTGGQAPARLTDGTPIPAAQARRIALAAGVSPLLLGRGNLPLYLGHRVRFATTAQRQVLETLYPTCAVHGCEVPGTLCEVDHINGWALGHSPTNIDQLTLCCGFHNRYKHANAQQIHITQDPTGRHIYRVLPPPNTRTTDTRTTDPPAELDWAA</sequence>
<keyword evidence="3" id="KW-0378">Hydrolase</keyword>
<keyword evidence="3" id="KW-0540">Nuclease</keyword>
<keyword evidence="3" id="KW-0255">Endonuclease</keyword>